<evidence type="ECO:0000313" key="2">
    <source>
        <dbReference type="EMBL" id="JAG23470.1"/>
    </source>
</evidence>
<dbReference type="PANTHER" id="PTHR10826:SF1">
    <property type="entry name" value="COMPLEMENT COMPONENT 1 Q SUBCOMPONENT-BINDING PROTEIN, MITOCHONDRIAL"/>
    <property type="match status" value="1"/>
</dbReference>
<reference evidence="2" key="1">
    <citation type="journal article" date="2014" name="PLoS ONE">
        <title>Transcriptome-Based Identification of ABC Transporters in the Western Tarnished Plant Bug Lygus hesperus.</title>
        <authorList>
            <person name="Hull J.J."/>
            <person name="Chaney K."/>
            <person name="Geib S.M."/>
            <person name="Fabrick J.A."/>
            <person name="Brent C.S."/>
            <person name="Walsh D."/>
            <person name="Lavine L.C."/>
        </authorList>
    </citation>
    <scope>NUCLEOTIDE SEQUENCE</scope>
</reference>
<reference evidence="3" key="3">
    <citation type="submission" date="2014-09" db="EMBL/GenBank/DDBJ databases">
        <authorList>
            <person name="Magalhaes I.L.F."/>
            <person name="Oliveira U."/>
            <person name="Santos F.R."/>
            <person name="Vidigal T.H.D.A."/>
            <person name="Brescovit A.D."/>
            <person name="Santos A.J."/>
        </authorList>
    </citation>
    <scope>NUCLEOTIDE SEQUENCE</scope>
</reference>
<organism evidence="2">
    <name type="scientific">Lygus hesperus</name>
    <name type="common">Western plant bug</name>
    <dbReference type="NCBI Taxonomy" id="30085"/>
    <lineage>
        <taxon>Eukaryota</taxon>
        <taxon>Metazoa</taxon>
        <taxon>Ecdysozoa</taxon>
        <taxon>Arthropoda</taxon>
        <taxon>Hexapoda</taxon>
        <taxon>Insecta</taxon>
        <taxon>Pterygota</taxon>
        <taxon>Neoptera</taxon>
        <taxon>Paraneoptera</taxon>
        <taxon>Hemiptera</taxon>
        <taxon>Heteroptera</taxon>
        <taxon>Panheteroptera</taxon>
        <taxon>Cimicomorpha</taxon>
        <taxon>Miridae</taxon>
        <taxon>Mirini</taxon>
        <taxon>Lygus</taxon>
    </lineage>
</organism>
<dbReference type="EMBL" id="GBRD01001070">
    <property type="protein sequence ID" value="JAG64751.1"/>
    <property type="molecule type" value="Transcribed_RNA"/>
</dbReference>
<dbReference type="FunFam" id="3.10.280.10:FF:000005">
    <property type="entry name" value="Glycoprotein gC1qBP, putative"/>
    <property type="match status" value="1"/>
</dbReference>
<proteinExistence type="inferred from homology"/>
<name>A0A0A9Y1R0_LYGHE</name>
<comment type="similarity">
    <text evidence="1">Belongs to the MAM33 family.</text>
</comment>
<sequence>MSGLIKNTLKLPILKSAGNVLGRSQKGAARARSMWAANPVLRQKETGIKNVSLSGLHTNGSCLMNKAAAQPTAGERELADFLNEEIAAERKLQKVKNIPTEVDGFKVVLDESEVSLIKTAPGETIEVNFNINHSVDTETEPEINPNADKPELGEMKSKPTFEVEIKRGAQTLGFTCTIVTPSAEPQESDYNDLFTIDEVVMYDGEWKENNYAVSGEVLDGTLYDLMMNLLEDKGITNEFVEKLIDFSTAYEHSKYISLLERVQKFVSPK</sequence>
<dbReference type="Pfam" id="PF02330">
    <property type="entry name" value="MAM33"/>
    <property type="match status" value="1"/>
</dbReference>
<dbReference type="GO" id="GO:0042256">
    <property type="term" value="P:cytosolic ribosome assembly"/>
    <property type="evidence" value="ECO:0007669"/>
    <property type="project" value="TreeGrafter"/>
</dbReference>
<gene>
    <name evidence="2" type="primary">C1QBP</name>
    <name evidence="2" type="ORF">CM83_32261</name>
</gene>
<dbReference type="GO" id="GO:0005759">
    <property type="term" value="C:mitochondrial matrix"/>
    <property type="evidence" value="ECO:0007669"/>
    <property type="project" value="InterPro"/>
</dbReference>
<accession>A0A0A9Y1R0</accession>
<evidence type="ECO:0000313" key="3">
    <source>
        <dbReference type="EMBL" id="JAG64751.1"/>
    </source>
</evidence>
<dbReference type="PANTHER" id="PTHR10826">
    <property type="entry name" value="COMPLEMENT COMPONENT 1"/>
    <property type="match status" value="1"/>
</dbReference>
<dbReference type="EMBL" id="GBHO01020134">
    <property type="protein sequence ID" value="JAG23470.1"/>
    <property type="molecule type" value="Transcribed_RNA"/>
</dbReference>
<dbReference type="AlphaFoldDB" id="A0A0A9Y1R0"/>
<dbReference type="Gene3D" id="3.10.280.10">
    <property type="entry name" value="Mitochondrial glycoprotein"/>
    <property type="match status" value="1"/>
</dbReference>
<dbReference type="InterPro" id="IPR036561">
    <property type="entry name" value="MAM33_sf"/>
</dbReference>
<protein>
    <submittedName>
        <fullName evidence="2">Complement component 1 Q subcomponent-binding protein, mitochondrial</fullName>
    </submittedName>
</protein>
<evidence type="ECO:0000256" key="1">
    <source>
        <dbReference type="ARBA" id="ARBA00005457"/>
    </source>
</evidence>
<dbReference type="InterPro" id="IPR003428">
    <property type="entry name" value="MAM33"/>
</dbReference>
<dbReference type="SUPFAM" id="SSF54529">
    <property type="entry name" value="Mitochondrial glycoprotein MAM33-like"/>
    <property type="match status" value="1"/>
</dbReference>
<reference evidence="2" key="2">
    <citation type="submission" date="2014-07" db="EMBL/GenBank/DDBJ databases">
        <authorList>
            <person name="Hull J."/>
        </authorList>
    </citation>
    <scope>NUCLEOTIDE SEQUENCE</scope>
</reference>